<dbReference type="PROSITE" id="PS00018">
    <property type="entry name" value="EF_HAND_1"/>
    <property type="match status" value="2"/>
</dbReference>
<keyword evidence="4" id="KW-1185">Reference proteome</keyword>
<sequence>MHIYSKMLLALVFSATTLVQAAQTEHERKPRPVFSDIDTNSDGEINFEEFSILKLPHGEHEEVFVSIDVDNNGVISSEEFENHKPPRPKRKER</sequence>
<dbReference type="OrthoDB" id="6299824at2"/>
<feature type="signal peptide" evidence="1">
    <location>
        <begin position="1"/>
        <end position="21"/>
    </location>
</feature>
<protein>
    <recommendedName>
        <fullName evidence="2">EF-hand domain-containing protein</fullName>
    </recommendedName>
</protein>
<dbReference type="AlphaFoldDB" id="A0A2S7USS4"/>
<dbReference type="EMBL" id="MSCH01000003">
    <property type="protein sequence ID" value="PQJ52562.1"/>
    <property type="molecule type" value="Genomic_DNA"/>
</dbReference>
<keyword evidence="1" id="KW-0732">Signal</keyword>
<dbReference type="InterPro" id="IPR002048">
    <property type="entry name" value="EF_hand_dom"/>
</dbReference>
<dbReference type="InterPro" id="IPR011992">
    <property type="entry name" value="EF-hand-dom_pair"/>
</dbReference>
<reference evidence="3 4" key="1">
    <citation type="submission" date="2016-12" db="EMBL/GenBank/DDBJ databases">
        <title>Diversity of luminous bacteria.</title>
        <authorList>
            <person name="Yoshizawa S."/>
            <person name="Kogure K."/>
        </authorList>
    </citation>
    <scope>NUCLEOTIDE SEQUENCE [LARGE SCALE GENOMIC DNA]</scope>
    <source>
        <strain evidence="3 4">SA4-48</strain>
    </source>
</reference>
<dbReference type="Gene3D" id="1.10.238.10">
    <property type="entry name" value="EF-hand"/>
    <property type="match status" value="1"/>
</dbReference>
<organism evidence="3 4">
    <name type="scientific">Psychrosphaera saromensis</name>
    <dbReference type="NCBI Taxonomy" id="716813"/>
    <lineage>
        <taxon>Bacteria</taxon>
        <taxon>Pseudomonadati</taxon>
        <taxon>Pseudomonadota</taxon>
        <taxon>Gammaproteobacteria</taxon>
        <taxon>Alteromonadales</taxon>
        <taxon>Pseudoalteromonadaceae</taxon>
        <taxon>Psychrosphaera</taxon>
    </lineage>
</organism>
<feature type="domain" description="EF-hand" evidence="2">
    <location>
        <begin position="25"/>
        <end position="60"/>
    </location>
</feature>
<dbReference type="CDD" id="cd00051">
    <property type="entry name" value="EFh"/>
    <property type="match status" value="1"/>
</dbReference>
<proteinExistence type="predicted"/>
<evidence type="ECO:0000313" key="4">
    <source>
        <dbReference type="Proteomes" id="UP000239007"/>
    </source>
</evidence>
<name>A0A2S7USS4_9GAMM</name>
<accession>A0A2S7USS4</accession>
<evidence type="ECO:0000313" key="3">
    <source>
        <dbReference type="EMBL" id="PQJ52562.1"/>
    </source>
</evidence>
<dbReference type="Proteomes" id="UP000239007">
    <property type="component" value="Unassembled WGS sequence"/>
</dbReference>
<dbReference type="SUPFAM" id="SSF47473">
    <property type="entry name" value="EF-hand"/>
    <property type="match status" value="1"/>
</dbReference>
<evidence type="ECO:0000259" key="2">
    <source>
        <dbReference type="PROSITE" id="PS50222"/>
    </source>
</evidence>
<dbReference type="Pfam" id="PF13202">
    <property type="entry name" value="EF-hand_5"/>
    <property type="match status" value="2"/>
</dbReference>
<dbReference type="GO" id="GO:0005509">
    <property type="term" value="F:calcium ion binding"/>
    <property type="evidence" value="ECO:0007669"/>
    <property type="project" value="InterPro"/>
</dbReference>
<gene>
    <name evidence="3" type="ORF">BTO11_02125</name>
</gene>
<comment type="caution">
    <text evidence="3">The sequence shown here is derived from an EMBL/GenBank/DDBJ whole genome shotgun (WGS) entry which is preliminary data.</text>
</comment>
<feature type="chain" id="PRO_5015505907" description="EF-hand domain-containing protein" evidence="1">
    <location>
        <begin position="22"/>
        <end position="93"/>
    </location>
</feature>
<dbReference type="InterPro" id="IPR018247">
    <property type="entry name" value="EF_Hand_1_Ca_BS"/>
</dbReference>
<dbReference type="RefSeq" id="WP_105051027.1">
    <property type="nucleotide sequence ID" value="NZ_BMYG01000004.1"/>
</dbReference>
<dbReference type="SMART" id="SM00054">
    <property type="entry name" value="EFh"/>
    <property type="match status" value="2"/>
</dbReference>
<evidence type="ECO:0000256" key="1">
    <source>
        <dbReference type="SAM" id="SignalP"/>
    </source>
</evidence>
<dbReference type="PROSITE" id="PS50222">
    <property type="entry name" value="EF_HAND_2"/>
    <property type="match status" value="1"/>
</dbReference>